<reference evidence="1" key="1">
    <citation type="journal article" date="2013" name="PLoS ONE">
        <title>Metagenomic insights into the carbohydrate-active enzymes carried by the microorganisms adhering to solid digesta in the rumen of cows.</title>
        <authorList>
            <person name="Wang L."/>
            <person name="Hatem A."/>
            <person name="Catalyurek U.V."/>
            <person name="Morrison M."/>
            <person name="Yu Z."/>
        </authorList>
    </citation>
    <scope>NUCLEOTIDE SEQUENCE</scope>
</reference>
<organism evidence="1">
    <name type="scientific">uncultured bacterium Contig1770</name>
    <dbReference type="NCBI Taxonomy" id="1393510"/>
    <lineage>
        <taxon>Bacteria</taxon>
        <taxon>environmental samples</taxon>
    </lineage>
</organism>
<accession>W0FLD8</accession>
<protein>
    <submittedName>
        <fullName evidence="1">Uncharacterized protein</fullName>
    </submittedName>
</protein>
<name>W0FLD8_9BACT</name>
<dbReference type="AlphaFoldDB" id="W0FLD8"/>
<evidence type="ECO:0000313" key="1">
    <source>
        <dbReference type="EMBL" id="AHF24279.1"/>
    </source>
</evidence>
<dbReference type="EMBL" id="KC246789">
    <property type="protein sequence ID" value="AHF24279.1"/>
    <property type="molecule type" value="Genomic_DNA"/>
</dbReference>
<sequence>MNAREIENRQERWRLLGILNEKMSKRIERRDIETYYDMVAYCQQQKEQDGFCWHCSACSGASYANSAQAERACPDGMTAFQGGCGLFFVRMEE</sequence>
<proteinExistence type="predicted"/>